<evidence type="ECO:0000256" key="5">
    <source>
        <dbReference type="ARBA" id="ARBA00023204"/>
    </source>
</evidence>
<dbReference type="InterPro" id="IPR012340">
    <property type="entry name" value="NA-bd_OB-fold"/>
</dbReference>
<dbReference type="SUPFAM" id="SSF47781">
    <property type="entry name" value="RuvA domain 2-like"/>
    <property type="match status" value="1"/>
</dbReference>
<dbReference type="Pfam" id="PF01653">
    <property type="entry name" value="DNA_ligase_aden"/>
    <property type="match status" value="1"/>
</dbReference>
<keyword evidence="5 7" id="KW-0234">DNA repair</keyword>
<dbReference type="InterPro" id="IPR004150">
    <property type="entry name" value="NAD_DNA_ligase_OB"/>
</dbReference>
<dbReference type="EMBL" id="CP011132">
    <property type="protein sequence ID" value="AKE60643.1"/>
    <property type="molecule type" value="Genomic_DNA"/>
</dbReference>
<reference evidence="9 10" key="1">
    <citation type="journal article" date="2013" name="Appl. Microbiol. Biotechnol.">
        <title>Glycerol assimilation and production of 1,3-propanediol by Citrobacter amalonaticus Y19.</title>
        <authorList>
            <person name="Ainala S.K."/>
            <person name="Ashok S."/>
            <person name="Ko Y."/>
            <person name="Park S."/>
        </authorList>
    </citation>
    <scope>NUCLEOTIDE SEQUENCE [LARGE SCALE GENOMIC DNA]</scope>
    <source>
        <strain evidence="9 10">Y19</strain>
    </source>
</reference>
<comment type="catalytic activity">
    <reaction evidence="6 7">
        <text>NAD(+) + (deoxyribonucleotide)n-3'-hydroxyl + 5'-phospho-(deoxyribonucleotide)m = (deoxyribonucleotide)n+m + AMP + beta-nicotinamide D-nucleotide.</text>
        <dbReference type="EC" id="6.5.1.2"/>
    </reaction>
</comment>
<dbReference type="Gene3D" id="2.40.50.140">
    <property type="entry name" value="Nucleic acid-binding proteins"/>
    <property type="match status" value="1"/>
</dbReference>
<dbReference type="InterPro" id="IPR010994">
    <property type="entry name" value="RuvA_2-like"/>
</dbReference>
<feature type="active site" description="N6-AMP-lysine intermediate" evidence="7">
    <location>
        <position position="125"/>
    </location>
</feature>
<dbReference type="NCBIfam" id="NF005987">
    <property type="entry name" value="PRK08097.1"/>
    <property type="match status" value="1"/>
</dbReference>
<dbReference type="SUPFAM" id="SSF50249">
    <property type="entry name" value="Nucleic acid-binding proteins"/>
    <property type="match status" value="1"/>
</dbReference>
<gene>
    <name evidence="7 9" type="primary">ligB</name>
    <name evidence="9" type="ORF">F384_19775</name>
</gene>
<accession>A0A0F6RH60</accession>
<organism evidence="9 10">
    <name type="scientific">Citrobacter amalonaticus Y19</name>
    <dbReference type="NCBI Taxonomy" id="1261127"/>
    <lineage>
        <taxon>Bacteria</taxon>
        <taxon>Pseudomonadati</taxon>
        <taxon>Pseudomonadota</taxon>
        <taxon>Gammaproteobacteria</taxon>
        <taxon>Enterobacterales</taxon>
        <taxon>Enterobacteriaceae</taxon>
        <taxon>Citrobacter</taxon>
    </lineage>
</organism>
<dbReference type="GO" id="GO:0006281">
    <property type="term" value="P:DNA repair"/>
    <property type="evidence" value="ECO:0007669"/>
    <property type="project" value="UniProtKB-KW"/>
</dbReference>
<name>A0A0F6RH60_CITAM</name>
<comment type="function">
    <text evidence="7">Catalyzes the formation of phosphodiester linkages between 5'-phosphoryl and 3'-hydroxyl groups in double-stranded DNA using NAD as a coenzyme and as the energy source for the reaction.</text>
</comment>
<evidence type="ECO:0000256" key="3">
    <source>
        <dbReference type="ARBA" id="ARBA00022763"/>
    </source>
</evidence>
<dbReference type="SUPFAM" id="SSF56091">
    <property type="entry name" value="DNA ligase/mRNA capping enzyme, catalytic domain"/>
    <property type="match status" value="1"/>
</dbReference>
<dbReference type="HAMAP" id="MF_01587">
    <property type="entry name" value="DNA_ligase_B"/>
    <property type="match status" value="1"/>
</dbReference>
<evidence type="ECO:0000256" key="4">
    <source>
        <dbReference type="ARBA" id="ARBA00023027"/>
    </source>
</evidence>
<keyword evidence="4 7" id="KW-0520">NAD</keyword>
<dbReference type="HOGENOM" id="CLU_489786_0_0_6"/>
<evidence type="ECO:0000256" key="6">
    <source>
        <dbReference type="ARBA" id="ARBA00034005"/>
    </source>
</evidence>
<dbReference type="PROSITE" id="PS01055">
    <property type="entry name" value="DNA_LIGASE_N1"/>
    <property type="match status" value="1"/>
</dbReference>
<dbReference type="Proteomes" id="UP000034085">
    <property type="component" value="Chromosome"/>
</dbReference>
<dbReference type="KEGG" id="cama:F384_19775"/>
<dbReference type="AlphaFoldDB" id="A0A0F6RH60"/>
<feature type="domain" description="NAD-dependent DNA ligase N-terminal" evidence="8">
    <location>
        <begin position="29"/>
        <end position="425"/>
    </location>
</feature>
<dbReference type="Gene3D" id="3.30.470.30">
    <property type="entry name" value="DNA ligase/mRNA capping enzyme"/>
    <property type="match status" value="1"/>
</dbReference>
<evidence type="ECO:0000256" key="1">
    <source>
        <dbReference type="ARBA" id="ARBA00022598"/>
    </source>
</evidence>
<dbReference type="InterPro" id="IPR020923">
    <property type="entry name" value="DNA_ligase_B"/>
</dbReference>
<dbReference type="EC" id="6.5.1.2" evidence="7"/>
<dbReference type="PATRIC" id="fig|1261127.3.peg.4129"/>
<dbReference type="InterPro" id="IPR013840">
    <property type="entry name" value="DNAligase_N"/>
</dbReference>
<sequence length="561" mass="62685">MKTGTAILMGLWLWHTQVLAVCPVWSAARAHEELSRLQQQITQWDDAYWKEGVSVVEDGVYDQLHARLLQWQHCFADDAPPSLTLPSPGGTIPHPVAHTGVQKLADKRAMQQWMREHNDLWVQPKVDGVAVTLKYQQGKLTQAISRGDGLKGEDWTQKVRQIPAVPQTVVGALANSVLQGEIFLQQEGHIQQKMGGMNARSKVAGLLMRKGNVSDLSSLGIFIWAWPDGPQAMSERVNQLSAAGFTLTKAFTLPADNIESVERARTHWWTSALPFVTDGVVVRMSKEPASRQWLPGQGSWLVAWKYPPVAQVAEVTAIQFTVGKSGKIAVVATLAPVMLDDKRVQRVNIGSVTRWKEWDIAPGDQILVSLAGQGIPRIDDVVWRSSVRTKPIPPENRFNALTCFFASASCQEQFISRLVWAGSGAVLKLDGVGEAGWRALHQQHHFEHIFSWLALTQEQIQHTPGFAKAKSEQVWHQFNLVRKQPFIRWILALGIPLPLAALNASGDRSWQQLSGRTESYWQQLPAVGPRRARQVMAWLDNTEVKQLSHWLAAQHIESFIP</sequence>
<dbReference type="GO" id="GO:0006260">
    <property type="term" value="P:DNA replication"/>
    <property type="evidence" value="ECO:0007669"/>
    <property type="project" value="UniProtKB-KW"/>
</dbReference>
<dbReference type="InterPro" id="IPR050326">
    <property type="entry name" value="NAD_dep_DNA_ligaseB"/>
</dbReference>
<dbReference type="RefSeq" id="WP_046492216.1">
    <property type="nucleotide sequence ID" value="NZ_CP011132.1"/>
</dbReference>
<dbReference type="InterPro" id="IPR018239">
    <property type="entry name" value="DNA_ligase_AS"/>
</dbReference>
<dbReference type="PANTHER" id="PTHR47810">
    <property type="entry name" value="DNA LIGASE"/>
    <property type="match status" value="1"/>
</dbReference>
<dbReference type="InterPro" id="IPR013839">
    <property type="entry name" value="DNAligase_adenylation"/>
</dbReference>
<comment type="similarity">
    <text evidence="7">Belongs to the NAD-dependent DNA ligase family. LigB subfamily.</text>
</comment>
<dbReference type="FunFam" id="2.40.50.140:FF:000139">
    <property type="entry name" value="DNA ligase B"/>
    <property type="match status" value="1"/>
</dbReference>
<dbReference type="OrthoDB" id="9759736at2"/>
<dbReference type="PANTHER" id="PTHR47810:SF1">
    <property type="entry name" value="DNA LIGASE B"/>
    <property type="match status" value="1"/>
</dbReference>
<evidence type="ECO:0000256" key="2">
    <source>
        <dbReference type="ARBA" id="ARBA00022705"/>
    </source>
</evidence>
<protein>
    <recommendedName>
        <fullName evidence="7">DNA ligase B</fullName>
        <ecNumber evidence="7">6.5.1.2</ecNumber>
    </recommendedName>
    <alternativeName>
        <fullName evidence="7">Polydeoxyribonucleotide synthase [NAD(+)] B</fullName>
    </alternativeName>
</protein>
<dbReference type="Pfam" id="PF03120">
    <property type="entry name" value="OB_DNA_ligase"/>
    <property type="match status" value="1"/>
</dbReference>
<evidence type="ECO:0000313" key="10">
    <source>
        <dbReference type="Proteomes" id="UP000034085"/>
    </source>
</evidence>
<evidence type="ECO:0000256" key="7">
    <source>
        <dbReference type="HAMAP-Rule" id="MF_01587"/>
    </source>
</evidence>
<keyword evidence="3 7" id="KW-0227">DNA damage</keyword>
<proteinExistence type="inferred from homology"/>
<dbReference type="SMART" id="SM00532">
    <property type="entry name" value="LIGANc"/>
    <property type="match status" value="1"/>
</dbReference>
<dbReference type="GO" id="GO:0003911">
    <property type="term" value="F:DNA ligase (NAD+) activity"/>
    <property type="evidence" value="ECO:0007669"/>
    <property type="project" value="UniProtKB-UniRule"/>
</dbReference>
<keyword evidence="1 7" id="KW-0436">Ligase</keyword>
<evidence type="ECO:0000259" key="8">
    <source>
        <dbReference type="SMART" id="SM00532"/>
    </source>
</evidence>
<dbReference type="FunFam" id="3.30.470.30:FF:000007">
    <property type="entry name" value="DNA ligase B"/>
    <property type="match status" value="1"/>
</dbReference>
<keyword evidence="2 7" id="KW-0235">DNA replication</keyword>
<dbReference type="Gene3D" id="1.10.287.610">
    <property type="entry name" value="Helix hairpin bin"/>
    <property type="match status" value="1"/>
</dbReference>
<evidence type="ECO:0000313" key="9">
    <source>
        <dbReference type="EMBL" id="AKE60643.1"/>
    </source>
</evidence>